<name>A0A8J6NJR8_9CHLR</name>
<dbReference type="InterPro" id="IPR000089">
    <property type="entry name" value="Biotin_lipoyl"/>
</dbReference>
<dbReference type="EMBL" id="JACNJN010000091">
    <property type="protein sequence ID" value="MBC8335087.1"/>
    <property type="molecule type" value="Genomic_DNA"/>
</dbReference>
<dbReference type="PANTHER" id="PTHR45266:SF3">
    <property type="entry name" value="OXALOACETATE DECARBOXYLASE ALPHA CHAIN"/>
    <property type="match status" value="1"/>
</dbReference>
<accession>A0A8J6NJR8</accession>
<comment type="caution">
    <text evidence="3">The sequence shown here is derived from an EMBL/GenBank/DDBJ whole genome shotgun (WGS) entry which is preliminary data.</text>
</comment>
<gene>
    <name evidence="3" type="ORF">H8E29_07480</name>
</gene>
<reference evidence="3 4" key="1">
    <citation type="submission" date="2020-08" db="EMBL/GenBank/DDBJ databases">
        <title>Bridging the membrane lipid divide: bacteria of the FCB group superphylum have the potential to synthesize archaeal ether lipids.</title>
        <authorList>
            <person name="Villanueva L."/>
            <person name="Von Meijenfeldt F.A.B."/>
            <person name="Westbye A.B."/>
            <person name="Yadav S."/>
            <person name="Hopmans E.C."/>
            <person name="Dutilh B.E."/>
            <person name="Sinninghe Damste J.S."/>
        </authorList>
    </citation>
    <scope>NUCLEOTIDE SEQUENCE [LARGE SCALE GENOMIC DNA]</scope>
    <source>
        <strain evidence="3">NIOZ-UU36</strain>
    </source>
</reference>
<keyword evidence="1" id="KW-0092">Biotin</keyword>
<evidence type="ECO:0000313" key="3">
    <source>
        <dbReference type="EMBL" id="MBC8335087.1"/>
    </source>
</evidence>
<dbReference type="PANTHER" id="PTHR45266">
    <property type="entry name" value="OXALOACETATE DECARBOXYLASE ALPHA CHAIN"/>
    <property type="match status" value="1"/>
</dbReference>
<dbReference type="SUPFAM" id="SSF51230">
    <property type="entry name" value="Single hybrid motif"/>
    <property type="match status" value="1"/>
</dbReference>
<dbReference type="PROSITE" id="PS50968">
    <property type="entry name" value="BIOTINYL_LIPOYL"/>
    <property type="match status" value="1"/>
</dbReference>
<evidence type="ECO:0000256" key="1">
    <source>
        <dbReference type="ARBA" id="ARBA00023267"/>
    </source>
</evidence>
<feature type="domain" description="Lipoyl-binding" evidence="2">
    <location>
        <begin position="90"/>
        <end position="165"/>
    </location>
</feature>
<evidence type="ECO:0000313" key="4">
    <source>
        <dbReference type="Proteomes" id="UP000614469"/>
    </source>
</evidence>
<evidence type="ECO:0000259" key="2">
    <source>
        <dbReference type="PROSITE" id="PS50968"/>
    </source>
</evidence>
<proteinExistence type="predicted"/>
<dbReference type="InterPro" id="IPR050709">
    <property type="entry name" value="Biotin_Carboxyl_Carrier/Decarb"/>
</dbReference>
<protein>
    <submittedName>
        <fullName evidence="3">Biotin/lipoyl-binding protein</fullName>
    </submittedName>
</protein>
<dbReference type="FunFam" id="2.40.50.100:FF:000003">
    <property type="entry name" value="Acetyl-CoA carboxylase biotin carboxyl carrier protein"/>
    <property type="match status" value="1"/>
</dbReference>
<dbReference type="Pfam" id="PF00364">
    <property type="entry name" value="Biotin_lipoyl"/>
    <property type="match status" value="1"/>
</dbReference>
<dbReference type="AlphaFoldDB" id="A0A8J6NJR8"/>
<dbReference type="Gene3D" id="2.40.50.100">
    <property type="match status" value="1"/>
</dbReference>
<organism evidence="3 4">
    <name type="scientific">Candidatus Desulfolinea nitratireducens</name>
    <dbReference type="NCBI Taxonomy" id="2841698"/>
    <lineage>
        <taxon>Bacteria</taxon>
        <taxon>Bacillati</taxon>
        <taxon>Chloroflexota</taxon>
        <taxon>Anaerolineae</taxon>
        <taxon>Anaerolineales</taxon>
        <taxon>Anaerolineales incertae sedis</taxon>
        <taxon>Candidatus Desulfolinea</taxon>
    </lineage>
</organism>
<dbReference type="Proteomes" id="UP000614469">
    <property type="component" value="Unassembled WGS sequence"/>
</dbReference>
<dbReference type="InterPro" id="IPR011053">
    <property type="entry name" value="Single_hybrid_motif"/>
</dbReference>
<dbReference type="CDD" id="cd06850">
    <property type="entry name" value="biotinyl_domain"/>
    <property type="match status" value="1"/>
</dbReference>
<sequence length="165" mass="18528">MKYITTIDGKEFLVEIIDDRHISLDGKIVKVDFESVESQPVFSLIVDGKSYEAYVYEGGEDLEILVKGKLYHSRVEDERERRLRAASGGLVVQSGPYHLKAPMPGLVVSVVVEEKQEVKQGDVLLILESMKMQNELKSPRDGVIGRIQIKAGDSVEQRQKLLSVE</sequence>